<reference evidence="1 2" key="1">
    <citation type="submission" date="2016-02" db="EMBL/GenBank/DDBJ databases">
        <authorList>
            <person name="Wen L."/>
            <person name="He K."/>
            <person name="Yang H."/>
        </authorList>
    </citation>
    <scope>NUCLEOTIDE SEQUENCE [LARGE SCALE GENOMIC DNA]</scope>
    <source>
        <strain evidence="1 2">DSM 22607</strain>
    </source>
</reference>
<keyword evidence="2" id="KW-1185">Reference proteome</keyword>
<comment type="caution">
    <text evidence="1">The sequence shown here is derived from an EMBL/GenBank/DDBJ whole genome shotgun (WGS) entry which is preliminary data.</text>
</comment>
<gene>
    <name evidence="1" type="ORF">HMPREF3293_01750</name>
</gene>
<dbReference type="STRING" id="626937.HMPREF3293_01750"/>
<sequence length="46" mass="5323">MRDAPCERERKNRGLLPSLHVKKEAAAGNSFLFCLQISTVLYFWEP</sequence>
<evidence type="ECO:0000313" key="2">
    <source>
        <dbReference type="Proteomes" id="UP000070366"/>
    </source>
</evidence>
<proteinExistence type="predicted"/>
<accession>A0A136Q4R6</accession>
<organism evidence="1 2">
    <name type="scientific">Christensenella minuta</name>
    <dbReference type="NCBI Taxonomy" id="626937"/>
    <lineage>
        <taxon>Bacteria</taxon>
        <taxon>Bacillati</taxon>
        <taxon>Bacillota</taxon>
        <taxon>Clostridia</taxon>
        <taxon>Christensenellales</taxon>
        <taxon>Christensenellaceae</taxon>
        <taxon>Christensenella</taxon>
    </lineage>
</organism>
<dbReference type="EMBL" id="LSZW01000061">
    <property type="protein sequence ID" value="KXK65536.1"/>
    <property type="molecule type" value="Genomic_DNA"/>
</dbReference>
<dbReference type="Proteomes" id="UP000070366">
    <property type="component" value="Unassembled WGS sequence"/>
</dbReference>
<dbReference type="AlphaFoldDB" id="A0A136Q4R6"/>
<protein>
    <submittedName>
        <fullName evidence="1">Uncharacterized protein</fullName>
    </submittedName>
</protein>
<evidence type="ECO:0000313" key="1">
    <source>
        <dbReference type="EMBL" id="KXK65536.1"/>
    </source>
</evidence>
<name>A0A136Q4R6_9FIRM</name>